<gene>
    <name evidence="2" type="ORF">SAMN00777080_3910</name>
</gene>
<dbReference type="OrthoDB" id="828155at2"/>
<dbReference type="AlphaFoldDB" id="A0A1W2H973"/>
<dbReference type="RefSeq" id="WP_084121999.1">
    <property type="nucleotide sequence ID" value="NZ_LT838813.1"/>
</dbReference>
<name>A0A1W2H973_9BACT</name>
<keyword evidence="3" id="KW-1185">Reference proteome</keyword>
<keyword evidence="1" id="KW-0812">Transmembrane</keyword>
<dbReference type="STRING" id="758820.SAMN00777080_3910"/>
<evidence type="ECO:0000313" key="2">
    <source>
        <dbReference type="EMBL" id="SMD45262.1"/>
    </source>
</evidence>
<protein>
    <submittedName>
        <fullName evidence="2">Uncharacterized protein</fullName>
    </submittedName>
</protein>
<sequence length="73" mass="8738">MTVFFSFILLFITYFLTVLALLQVYLPEGINIMNENDWKMHQYVAYKKILWASLAISSFITGMMFRFFVYPYS</sequence>
<dbReference type="EMBL" id="LT838813">
    <property type="protein sequence ID" value="SMD45262.1"/>
    <property type="molecule type" value="Genomic_DNA"/>
</dbReference>
<accession>A0A1W2H973</accession>
<keyword evidence="1" id="KW-1133">Transmembrane helix</keyword>
<feature type="transmembrane region" description="Helical" evidence="1">
    <location>
        <begin position="6"/>
        <end position="26"/>
    </location>
</feature>
<organism evidence="2 3">
    <name type="scientific">Aquiflexum balticum DSM 16537</name>
    <dbReference type="NCBI Taxonomy" id="758820"/>
    <lineage>
        <taxon>Bacteria</taxon>
        <taxon>Pseudomonadati</taxon>
        <taxon>Bacteroidota</taxon>
        <taxon>Cytophagia</taxon>
        <taxon>Cytophagales</taxon>
        <taxon>Cyclobacteriaceae</taxon>
        <taxon>Aquiflexum</taxon>
    </lineage>
</organism>
<feature type="transmembrane region" description="Helical" evidence="1">
    <location>
        <begin position="49"/>
        <end position="69"/>
    </location>
</feature>
<proteinExistence type="predicted"/>
<evidence type="ECO:0000256" key="1">
    <source>
        <dbReference type="SAM" id="Phobius"/>
    </source>
</evidence>
<keyword evidence="1" id="KW-0472">Membrane</keyword>
<dbReference type="Proteomes" id="UP000192333">
    <property type="component" value="Chromosome I"/>
</dbReference>
<evidence type="ECO:0000313" key="3">
    <source>
        <dbReference type="Proteomes" id="UP000192333"/>
    </source>
</evidence>
<reference evidence="3" key="1">
    <citation type="submission" date="2017-04" db="EMBL/GenBank/DDBJ databases">
        <authorList>
            <person name="Varghese N."/>
            <person name="Submissions S."/>
        </authorList>
    </citation>
    <scope>NUCLEOTIDE SEQUENCE [LARGE SCALE GENOMIC DNA]</scope>
    <source>
        <strain evidence="3">DSM 16537</strain>
    </source>
</reference>